<organism evidence="6 7">
    <name type="scientific">Alloalcanivorax profundimaris</name>
    <dbReference type="NCBI Taxonomy" id="2735259"/>
    <lineage>
        <taxon>Bacteria</taxon>
        <taxon>Pseudomonadati</taxon>
        <taxon>Pseudomonadota</taxon>
        <taxon>Gammaproteobacteria</taxon>
        <taxon>Oceanospirillales</taxon>
        <taxon>Alcanivoracaceae</taxon>
        <taxon>Alloalcanivorax</taxon>
    </lineage>
</organism>
<accession>A0ABS0AMG2</accession>
<dbReference type="SMART" id="SM00342">
    <property type="entry name" value="HTH_ARAC"/>
    <property type="match status" value="1"/>
</dbReference>
<keyword evidence="1" id="KW-0805">Transcription regulation</keyword>
<evidence type="ECO:0000256" key="2">
    <source>
        <dbReference type="ARBA" id="ARBA00023125"/>
    </source>
</evidence>
<dbReference type="InterPro" id="IPR053142">
    <property type="entry name" value="PchR_regulatory_protein"/>
</dbReference>
<dbReference type="PROSITE" id="PS01124">
    <property type="entry name" value="HTH_ARAC_FAMILY_2"/>
    <property type="match status" value="1"/>
</dbReference>
<gene>
    <name evidence="6" type="ORF">Y5W_00509</name>
</gene>
<evidence type="ECO:0000313" key="6">
    <source>
        <dbReference type="EMBL" id="MBF5055215.1"/>
    </source>
</evidence>
<reference evidence="6 7" key="1">
    <citation type="submission" date="2012-09" db="EMBL/GenBank/DDBJ databases">
        <title>Genome Sequence of alkane-degrading Bacterium Alcanivorax sp. 521-1.</title>
        <authorList>
            <person name="Lai Q."/>
            <person name="Shao Z."/>
        </authorList>
    </citation>
    <scope>NUCLEOTIDE SEQUENCE [LARGE SCALE GENOMIC DNA]</scope>
    <source>
        <strain evidence="6 7">521-1</strain>
    </source>
</reference>
<dbReference type="InterPro" id="IPR018060">
    <property type="entry name" value="HTH_AraC"/>
</dbReference>
<dbReference type="Gene3D" id="1.10.10.60">
    <property type="entry name" value="Homeodomain-like"/>
    <property type="match status" value="1"/>
</dbReference>
<evidence type="ECO:0000256" key="4">
    <source>
        <dbReference type="SAM" id="MobiDB-lite"/>
    </source>
</evidence>
<keyword evidence="3" id="KW-0804">Transcription</keyword>
<feature type="region of interest" description="Disordered" evidence="4">
    <location>
        <begin position="1"/>
        <end position="23"/>
    </location>
</feature>
<evidence type="ECO:0000256" key="1">
    <source>
        <dbReference type="ARBA" id="ARBA00023015"/>
    </source>
</evidence>
<dbReference type="InterPro" id="IPR018062">
    <property type="entry name" value="HTH_AraC-typ_CS"/>
</dbReference>
<proteinExistence type="predicted"/>
<dbReference type="RefSeq" id="WP_194864077.1">
    <property type="nucleotide sequence ID" value="NZ_ARXX01000005.1"/>
</dbReference>
<evidence type="ECO:0000256" key="3">
    <source>
        <dbReference type="ARBA" id="ARBA00023163"/>
    </source>
</evidence>
<dbReference type="EMBL" id="ARXX01000005">
    <property type="protein sequence ID" value="MBF5055215.1"/>
    <property type="molecule type" value="Genomic_DNA"/>
</dbReference>
<evidence type="ECO:0000259" key="5">
    <source>
        <dbReference type="PROSITE" id="PS01124"/>
    </source>
</evidence>
<dbReference type="PROSITE" id="PS00041">
    <property type="entry name" value="HTH_ARAC_FAMILY_1"/>
    <property type="match status" value="2"/>
</dbReference>
<feature type="domain" description="HTH araC/xylS-type" evidence="5">
    <location>
        <begin position="207"/>
        <end position="303"/>
    </location>
</feature>
<dbReference type="Pfam" id="PF12833">
    <property type="entry name" value="HTH_18"/>
    <property type="match status" value="1"/>
</dbReference>
<protein>
    <submittedName>
        <fullName evidence="6">AraC family transcriptional regulator</fullName>
    </submittedName>
</protein>
<name>A0ABS0AMG2_9GAMM</name>
<dbReference type="PANTHER" id="PTHR47893:SF1">
    <property type="entry name" value="REGULATORY PROTEIN PCHR"/>
    <property type="match status" value="1"/>
</dbReference>
<keyword evidence="7" id="KW-1185">Reference proteome</keyword>
<keyword evidence="2" id="KW-0238">DNA-binding</keyword>
<dbReference type="InterPro" id="IPR009057">
    <property type="entry name" value="Homeodomain-like_sf"/>
</dbReference>
<comment type="caution">
    <text evidence="6">The sequence shown here is derived from an EMBL/GenBank/DDBJ whole genome shotgun (WGS) entry which is preliminary data.</text>
</comment>
<dbReference type="PANTHER" id="PTHR47893">
    <property type="entry name" value="REGULATORY PROTEIN PCHR"/>
    <property type="match status" value="1"/>
</dbReference>
<sequence>MRSGLFPAEPGPSPGWQRQGRADASGEALIDRYTVEPGFTLVRSRLRSHRAQRETSQRRSDGRLLVITYGLSGASSFRERRGHRPRFQAGFTTVTGFDDVDGERLFPAQEEIGQLRLILTEQALAEYLGATDAAGLLQAGEPPRTLDFCTTDPASQAGVDALFRAPARPLPHPLALKTTALTLLTQPLQRLLDRRSDTPPHALEKVERADALLREALEAPFCLTTLATRVGLGERQLRRGFQRVFGVSPRQRFQRLRLEYARSLLESGAPVARVAYRLGYGHPANFTAAYRRHFGRAPKHSRR</sequence>
<evidence type="ECO:0000313" key="7">
    <source>
        <dbReference type="Proteomes" id="UP000662703"/>
    </source>
</evidence>
<dbReference type="Proteomes" id="UP000662703">
    <property type="component" value="Unassembled WGS sequence"/>
</dbReference>
<dbReference type="SUPFAM" id="SSF46689">
    <property type="entry name" value="Homeodomain-like"/>
    <property type="match status" value="2"/>
</dbReference>